<reference evidence="4" key="1">
    <citation type="submission" date="2016-04" db="UniProtKB">
        <authorList>
            <consortium name="WormBaseParasite"/>
        </authorList>
    </citation>
    <scope>IDENTIFICATION</scope>
</reference>
<reference evidence="2 3" key="2">
    <citation type="submission" date="2018-11" db="EMBL/GenBank/DDBJ databases">
        <authorList>
            <consortium name="Pathogen Informatics"/>
        </authorList>
    </citation>
    <scope>NUCLEOTIDE SEQUENCE [LARGE SCALE GENOMIC DNA]</scope>
</reference>
<dbReference type="EMBL" id="UYYF01000072">
    <property type="protein sequence ID" value="VDM95938.1"/>
    <property type="molecule type" value="Genomic_DNA"/>
</dbReference>
<organism evidence="4">
    <name type="scientific">Thelazia callipaeda</name>
    <name type="common">Oriental eyeworm</name>
    <name type="synonym">Parasitic nematode</name>
    <dbReference type="NCBI Taxonomy" id="103827"/>
    <lineage>
        <taxon>Eukaryota</taxon>
        <taxon>Metazoa</taxon>
        <taxon>Ecdysozoa</taxon>
        <taxon>Nematoda</taxon>
        <taxon>Chromadorea</taxon>
        <taxon>Rhabditida</taxon>
        <taxon>Spirurina</taxon>
        <taxon>Spiruromorpha</taxon>
        <taxon>Thelazioidea</taxon>
        <taxon>Thelaziidae</taxon>
        <taxon>Thelazia</taxon>
    </lineage>
</organism>
<evidence type="ECO:0000313" key="2">
    <source>
        <dbReference type="EMBL" id="VDM95938.1"/>
    </source>
</evidence>
<dbReference type="AlphaFoldDB" id="A0A0N5CL36"/>
<name>A0A0N5CL36_THECL</name>
<evidence type="ECO:0000313" key="3">
    <source>
        <dbReference type="Proteomes" id="UP000276776"/>
    </source>
</evidence>
<keyword evidence="3" id="KW-1185">Reference proteome</keyword>
<dbReference type="InterPro" id="IPR055264">
    <property type="entry name" value="BOD1/SHG1_dom"/>
</dbReference>
<dbReference type="Proteomes" id="UP000276776">
    <property type="component" value="Unassembled WGS sequence"/>
</dbReference>
<sequence length="271" mass="30705">MPGTKVDQSEVRQLVDKFKSDGAFDKLRHKIFASIISSDRFKNVASRTEAIVDDLLKTVTPDFTKNKARALLRERLSSEHSSEYAVMISQGLEADETLHSLLEEIGHYVDSFVGIAEQEVVQNSQLQHCDANHEVCDMEIDSDSEPNSRTNVTKEISVSEIALPPYTCDDHLFKKPYPIRPVSRNIRGMSLNTPFLKQQNQVNVGSNFPFKGPVDAWSGSTSVTLQNQRTLANRYLNSKDAMLTKYYMTSLTDFHARRRHTAYNGNLPSYR</sequence>
<dbReference type="OrthoDB" id="5820451at2759"/>
<dbReference type="WBParaSite" id="TCLT_0000081101-mRNA-1">
    <property type="protein sequence ID" value="TCLT_0000081101-mRNA-1"/>
    <property type="gene ID" value="TCLT_0000081101"/>
</dbReference>
<protein>
    <submittedName>
        <fullName evidence="4">DEK_C domain-containing protein</fullName>
    </submittedName>
</protein>
<dbReference type="Pfam" id="PF05205">
    <property type="entry name" value="COMPASS-Shg1"/>
    <property type="match status" value="1"/>
</dbReference>
<feature type="domain" description="BOD1/SHG1" evidence="1">
    <location>
        <begin position="13"/>
        <end position="83"/>
    </location>
</feature>
<accession>A0A0N5CL36</accession>
<proteinExistence type="predicted"/>
<evidence type="ECO:0000313" key="4">
    <source>
        <dbReference type="WBParaSite" id="TCLT_0000081101-mRNA-1"/>
    </source>
</evidence>
<gene>
    <name evidence="2" type="ORF">TCLT_LOCUS812</name>
</gene>
<evidence type="ECO:0000259" key="1">
    <source>
        <dbReference type="Pfam" id="PF05205"/>
    </source>
</evidence>